<dbReference type="Pfam" id="PF03006">
    <property type="entry name" value="HlyIII"/>
    <property type="match status" value="1"/>
</dbReference>
<dbReference type="EMBL" id="JAULSO010000004">
    <property type="protein sequence ID" value="KAK3684045.1"/>
    <property type="molecule type" value="Genomic_DNA"/>
</dbReference>
<feature type="binding site" evidence="6">
    <location>
        <position position="282"/>
    </location>
    <ligand>
        <name>Zn(2+)</name>
        <dbReference type="ChEBI" id="CHEBI:29105"/>
    </ligand>
</feature>
<proteinExistence type="inferred from homology"/>
<name>A0AAE0X3D6_9PEZI</name>
<feature type="binding site" evidence="6">
    <location>
        <position position="278"/>
    </location>
    <ligand>
        <name>Zn(2+)</name>
        <dbReference type="ChEBI" id="CHEBI:29105"/>
    </ligand>
</feature>
<protein>
    <submittedName>
        <fullName evidence="8">Hemolysin-III channel protein Izh2</fullName>
    </submittedName>
</protein>
<evidence type="ECO:0000256" key="7">
    <source>
        <dbReference type="SAM" id="Phobius"/>
    </source>
</evidence>
<evidence type="ECO:0000256" key="1">
    <source>
        <dbReference type="ARBA" id="ARBA00004141"/>
    </source>
</evidence>
<feature type="transmembrane region" description="Helical" evidence="7">
    <location>
        <begin position="241"/>
        <end position="260"/>
    </location>
</feature>
<dbReference type="InterPro" id="IPR004254">
    <property type="entry name" value="AdipoR/HlyIII-related"/>
</dbReference>
<evidence type="ECO:0000313" key="8">
    <source>
        <dbReference type="EMBL" id="KAK3684045.1"/>
    </source>
</evidence>
<dbReference type="AlphaFoldDB" id="A0AAE0X3D6"/>
<feature type="transmembrane region" description="Helical" evidence="7">
    <location>
        <begin position="80"/>
        <end position="99"/>
    </location>
</feature>
<feature type="binding site" evidence="6">
    <location>
        <position position="132"/>
    </location>
    <ligand>
        <name>Zn(2+)</name>
        <dbReference type="ChEBI" id="CHEBI:29105"/>
    </ligand>
</feature>
<feature type="transmembrane region" description="Helical" evidence="7">
    <location>
        <begin position="177"/>
        <end position="195"/>
    </location>
</feature>
<comment type="caution">
    <text evidence="8">The sequence shown here is derived from an EMBL/GenBank/DDBJ whole genome shotgun (WGS) entry which is preliminary data.</text>
</comment>
<dbReference type="GO" id="GO:0038023">
    <property type="term" value="F:signaling receptor activity"/>
    <property type="evidence" value="ECO:0007669"/>
    <property type="project" value="TreeGrafter"/>
</dbReference>
<sequence length="313" mass="35215">MSTAKSTFFLSASSPLLRVSASSSKPTKSRATGIAPKLLLYSEIPPWQQENEYVLSGYRPTTGSISGCLHGLTYLNNETVSTYVHLLGCFVFLLLPVYFHRGYPDAWLGDSVVITIYSLGVATCFALSAICHIVWNHSPPVASFANKLDYLGILVLMWGASIPTIYYGFWCDPWWRLFYWAIMSIAGYGCALFTLNPRFAQPRFRRWRAAVYTCFGLSSAAFVVHGLLVHGWDLQKRRMSLVWMVWMAVFNIVGVAVYAARIPERWFPYRFDMFGASHQIFHVAVIVAAVVHFVGLLRALEVTHGQLAICRSD</sequence>
<evidence type="ECO:0000256" key="4">
    <source>
        <dbReference type="ARBA" id="ARBA00022989"/>
    </source>
</evidence>
<dbReference type="PANTHER" id="PTHR20855">
    <property type="entry name" value="ADIPOR/PROGESTIN RECEPTOR-RELATED"/>
    <property type="match status" value="1"/>
</dbReference>
<feature type="transmembrane region" description="Helical" evidence="7">
    <location>
        <begin position="280"/>
        <end position="300"/>
    </location>
</feature>
<reference evidence="8" key="1">
    <citation type="journal article" date="2023" name="Mol. Phylogenet. Evol.">
        <title>Genome-scale phylogeny and comparative genomics of the fungal order Sordariales.</title>
        <authorList>
            <person name="Hensen N."/>
            <person name="Bonometti L."/>
            <person name="Westerberg I."/>
            <person name="Brannstrom I.O."/>
            <person name="Guillou S."/>
            <person name="Cros-Aarteil S."/>
            <person name="Calhoun S."/>
            <person name="Haridas S."/>
            <person name="Kuo A."/>
            <person name="Mondo S."/>
            <person name="Pangilinan J."/>
            <person name="Riley R."/>
            <person name="LaButti K."/>
            <person name="Andreopoulos B."/>
            <person name="Lipzen A."/>
            <person name="Chen C."/>
            <person name="Yan M."/>
            <person name="Daum C."/>
            <person name="Ng V."/>
            <person name="Clum A."/>
            <person name="Steindorff A."/>
            <person name="Ohm R.A."/>
            <person name="Martin F."/>
            <person name="Silar P."/>
            <person name="Natvig D.O."/>
            <person name="Lalanne C."/>
            <person name="Gautier V."/>
            <person name="Ament-Velasquez S.L."/>
            <person name="Kruys A."/>
            <person name="Hutchinson M.I."/>
            <person name="Powell A.J."/>
            <person name="Barry K."/>
            <person name="Miller A.N."/>
            <person name="Grigoriev I.V."/>
            <person name="Debuchy R."/>
            <person name="Gladieux P."/>
            <person name="Hiltunen Thoren M."/>
            <person name="Johannesson H."/>
        </authorList>
    </citation>
    <scope>NUCLEOTIDE SEQUENCE</scope>
    <source>
        <strain evidence="8">CBS 314.62</strain>
    </source>
</reference>
<feature type="transmembrane region" description="Helical" evidence="7">
    <location>
        <begin position="150"/>
        <end position="170"/>
    </location>
</feature>
<dbReference type="Proteomes" id="UP001270362">
    <property type="component" value="Unassembled WGS sequence"/>
</dbReference>
<evidence type="ECO:0000256" key="2">
    <source>
        <dbReference type="ARBA" id="ARBA00007018"/>
    </source>
</evidence>
<comment type="similarity">
    <text evidence="2">Belongs to the ADIPOR family.</text>
</comment>
<dbReference type="GO" id="GO:0016020">
    <property type="term" value="C:membrane"/>
    <property type="evidence" value="ECO:0007669"/>
    <property type="project" value="UniProtKB-SubCell"/>
</dbReference>
<dbReference type="GO" id="GO:0046872">
    <property type="term" value="F:metal ion binding"/>
    <property type="evidence" value="ECO:0007669"/>
    <property type="project" value="UniProtKB-KW"/>
</dbReference>
<keyword evidence="3 7" id="KW-0812">Transmembrane</keyword>
<gene>
    <name evidence="8" type="ORF">B0T22DRAFT_383970</name>
</gene>
<feature type="transmembrane region" description="Helical" evidence="7">
    <location>
        <begin position="111"/>
        <end position="135"/>
    </location>
</feature>
<keyword evidence="4 7" id="KW-1133">Transmembrane helix</keyword>
<keyword evidence="6" id="KW-0479">Metal-binding</keyword>
<evidence type="ECO:0000256" key="5">
    <source>
        <dbReference type="ARBA" id="ARBA00023136"/>
    </source>
</evidence>
<keyword evidence="6" id="KW-0862">Zinc</keyword>
<reference evidence="8" key="2">
    <citation type="submission" date="2023-06" db="EMBL/GenBank/DDBJ databases">
        <authorList>
            <consortium name="Lawrence Berkeley National Laboratory"/>
            <person name="Haridas S."/>
            <person name="Hensen N."/>
            <person name="Bonometti L."/>
            <person name="Westerberg I."/>
            <person name="Brannstrom I.O."/>
            <person name="Guillou S."/>
            <person name="Cros-Aarteil S."/>
            <person name="Calhoun S."/>
            <person name="Kuo A."/>
            <person name="Mondo S."/>
            <person name="Pangilinan J."/>
            <person name="Riley R."/>
            <person name="Labutti K."/>
            <person name="Andreopoulos B."/>
            <person name="Lipzen A."/>
            <person name="Chen C."/>
            <person name="Yanf M."/>
            <person name="Daum C."/>
            <person name="Ng V."/>
            <person name="Clum A."/>
            <person name="Steindorff A."/>
            <person name="Ohm R."/>
            <person name="Martin F."/>
            <person name="Silar P."/>
            <person name="Natvig D."/>
            <person name="Lalanne C."/>
            <person name="Gautier V."/>
            <person name="Ament-Velasquez S.L."/>
            <person name="Kruys A."/>
            <person name="Hutchinson M.I."/>
            <person name="Powell A.J."/>
            <person name="Barry K."/>
            <person name="Miller A.N."/>
            <person name="Grigoriev I.V."/>
            <person name="Debuchy R."/>
            <person name="Gladieux P."/>
            <person name="Thoren M.H."/>
            <person name="Johannesson H."/>
        </authorList>
    </citation>
    <scope>NUCLEOTIDE SEQUENCE</scope>
    <source>
        <strain evidence="8">CBS 314.62</strain>
    </source>
</reference>
<comment type="subcellular location">
    <subcellularLocation>
        <location evidence="1">Membrane</location>
        <topology evidence="1">Multi-pass membrane protein</topology>
    </subcellularLocation>
</comment>
<organism evidence="8 9">
    <name type="scientific">Podospora appendiculata</name>
    <dbReference type="NCBI Taxonomy" id="314037"/>
    <lineage>
        <taxon>Eukaryota</taxon>
        <taxon>Fungi</taxon>
        <taxon>Dikarya</taxon>
        <taxon>Ascomycota</taxon>
        <taxon>Pezizomycotina</taxon>
        <taxon>Sordariomycetes</taxon>
        <taxon>Sordariomycetidae</taxon>
        <taxon>Sordariales</taxon>
        <taxon>Podosporaceae</taxon>
        <taxon>Podospora</taxon>
    </lineage>
</organism>
<keyword evidence="9" id="KW-1185">Reference proteome</keyword>
<keyword evidence="5 7" id="KW-0472">Membrane</keyword>
<feature type="transmembrane region" description="Helical" evidence="7">
    <location>
        <begin position="207"/>
        <end position="229"/>
    </location>
</feature>
<evidence type="ECO:0000256" key="6">
    <source>
        <dbReference type="PIRSR" id="PIRSR604254-1"/>
    </source>
</evidence>
<evidence type="ECO:0000256" key="3">
    <source>
        <dbReference type="ARBA" id="ARBA00022692"/>
    </source>
</evidence>
<dbReference type="PANTHER" id="PTHR20855:SF52">
    <property type="entry name" value="ADIPONECTIN RECEPTOR PROTEIN"/>
    <property type="match status" value="1"/>
</dbReference>
<dbReference type="GO" id="GO:0006882">
    <property type="term" value="P:intracellular zinc ion homeostasis"/>
    <property type="evidence" value="ECO:0007669"/>
    <property type="project" value="TreeGrafter"/>
</dbReference>
<evidence type="ECO:0000313" key="9">
    <source>
        <dbReference type="Proteomes" id="UP001270362"/>
    </source>
</evidence>
<accession>A0AAE0X3D6</accession>